<evidence type="ECO:0000256" key="3">
    <source>
        <dbReference type="ARBA" id="ARBA00022801"/>
    </source>
</evidence>
<dbReference type="Gene3D" id="2.40.10.10">
    <property type="entry name" value="Trypsin-like serine proteases"/>
    <property type="match status" value="2"/>
</dbReference>
<keyword evidence="9" id="KW-0812">Transmembrane</keyword>
<dbReference type="PROSITE" id="PS00135">
    <property type="entry name" value="TRYPSIN_SER"/>
    <property type="match status" value="1"/>
</dbReference>
<dbReference type="Proteomes" id="UP000694871">
    <property type="component" value="Unplaced"/>
</dbReference>
<gene>
    <name evidence="9" type="primary">TMPRSS12</name>
</gene>
<evidence type="ECO:0000313" key="9">
    <source>
        <dbReference type="RefSeq" id="XP_015277158.1"/>
    </source>
</evidence>
<keyword evidence="4 6" id="KW-0720">Serine protease</keyword>
<dbReference type="InterPro" id="IPR018114">
    <property type="entry name" value="TRYPSIN_HIS"/>
</dbReference>
<feature type="domain" description="Peptidase S1" evidence="7">
    <location>
        <begin position="29"/>
        <end position="269"/>
    </location>
</feature>
<keyword evidence="8" id="KW-1185">Reference proteome</keyword>
<dbReference type="PROSITE" id="PS00134">
    <property type="entry name" value="TRYPSIN_HIS"/>
    <property type="match status" value="1"/>
</dbReference>
<dbReference type="PROSITE" id="PS50240">
    <property type="entry name" value="TRYPSIN_DOM"/>
    <property type="match status" value="1"/>
</dbReference>
<evidence type="ECO:0000256" key="2">
    <source>
        <dbReference type="ARBA" id="ARBA00022670"/>
    </source>
</evidence>
<organism evidence="8 9">
    <name type="scientific">Gekko japonicus</name>
    <name type="common">Schlegel's Japanese gecko</name>
    <dbReference type="NCBI Taxonomy" id="146911"/>
    <lineage>
        <taxon>Eukaryota</taxon>
        <taxon>Metazoa</taxon>
        <taxon>Chordata</taxon>
        <taxon>Craniata</taxon>
        <taxon>Vertebrata</taxon>
        <taxon>Euteleostomi</taxon>
        <taxon>Lepidosauria</taxon>
        <taxon>Squamata</taxon>
        <taxon>Bifurcata</taxon>
        <taxon>Gekkota</taxon>
        <taxon>Gekkonidae</taxon>
        <taxon>Gekkoninae</taxon>
        <taxon>Gekko</taxon>
    </lineage>
</organism>
<dbReference type="GeneID" id="107119211"/>
<dbReference type="CDD" id="cd00190">
    <property type="entry name" value="Tryp_SPc"/>
    <property type="match status" value="1"/>
</dbReference>
<accession>A0ABM1KTX1</accession>
<dbReference type="SMART" id="SM00020">
    <property type="entry name" value="Tryp_SPc"/>
    <property type="match status" value="1"/>
</dbReference>
<protein>
    <submittedName>
        <fullName evidence="9">Transmembrane protease serine 12</fullName>
    </submittedName>
</protein>
<keyword evidence="9" id="KW-0472">Membrane</keyword>
<keyword evidence="5" id="KW-1015">Disulfide bond</keyword>
<evidence type="ECO:0000313" key="8">
    <source>
        <dbReference type="Proteomes" id="UP000694871"/>
    </source>
</evidence>
<sequence length="297" mass="33084">MAIHQLQAVWFKECGTRPVVDEITTGIRIVGGHDAQIGAWPWQISLQVYRFGLGYHHVCGGSLINHNTVLTAAHCIRKWIDPEFWRAVIGMHHLYRHHSHTIKSRVRAIILHAEFNKMTFQRDIALFKLVTSIRFNTFIQPICLPDVPLVVTAETPCYISGWGNSKEKGPPRAVLQEAQVNIISQDKCNSLDWYAGAVFEDMLCAGLEGGGVDTCQGDSGGPLMCYFPDSTRYYLIGVTSFGMGCGKPKFPGIYIRTATYGKWINSQAIVYDKTTTVSIPCVLIFLSADLAVLHLVL</sequence>
<dbReference type="Pfam" id="PF00089">
    <property type="entry name" value="Trypsin"/>
    <property type="match status" value="1"/>
</dbReference>
<dbReference type="InterPro" id="IPR001254">
    <property type="entry name" value="Trypsin_dom"/>
</dbReference>
<dbReference type="GO" id="GO:0008233">
    <property type="term" value="F:peptidase activity"/>
    <property type="evidence" value="ECO:0007669"/>
    <property type="project" value="UniProtKB-KW"/>
</dbReference>
<reference evidence="9" key="1">
    <citation type="submission" date="2025-08" db="UniProtKB">
        <authorList>
            <consortium name="RefSeq"/>
        </authorList>
    </citation>
    <scope>IDENTIFICATION</scope>
</reference>
<evidence type="ECO:0000259" key="7">
    <source>
        <dbReference type="PROSITE" id="PS50240"/>
    </source>
</evidence>
<evidence type="ECO:0000256" key="5">
    <source>
        <dbReference type="ARBA" id="ARBA00023157"/>
    </source>
</evidence>
<evidence type="ECO:0000256" key="4">
    <source>
        <dbReference type="ARBA" id="ARBA00022825"/>
    </source>
</evidence>
<comment type="similarity">
    <text evidence="1">Belongs to the peptidase S1 family. Snake venom subfamily.</text>
</comment>
<name>A0ABM1KTX1_GEKJA</name>
<evidence type="ECO:0000256" key="1">
    <source>
        <dbReference type="ARBA" id="ARBA00009228"/>
    </source>
</evidence>
<dbReference type="InterPro" id="IPR001314">
    <property type="entry name" value="Peptidase_S1A"/>
</dbReference>
<evidence type="ECO:0000256" key="6">
    <source>
        <dbReference type="RuleBase" id="RU363034"/>
    </source>
</evidence>
<dbReference type="GO" id="GO:0006508">
    <property type="term" value="P:proteolysis"/>
    <property type="evidence" value="ECO:0007669"/>
    <property type="project" value="UniProtKB-KW"/>
</dbReference>
<proteinExistence type="inferred from homology"/>
<dbReference type="InterPro" id="IPR043504">
    <property type="entry name" value="Peptidase_S1_PA_chymotrypsin"/>
</dbReference>
<dbReference type="PRINTS" id="PR00722">
    <property type="entry name" value="CHYMOTRYPSIN"/>
</dbReference>
<keyword evidence="3 6" id="KW-0378">Hydrolase</keyword>
<keyword evidence="2 6" id="KW-0645">Protease</keyword>
<dbReference type="PANTHER" id="PTHR24252">
    <property type="entry name" value="ACROSIN-RELATED"/>
    <property type="match status" value="1"/>
</dbReference>
<dbReference type="InterPro" id="IPR033116">
    <property type="entry name" value="TRYPSIN_SER"/>
</dbReference>
<dbReference type="InterPro" id="IPR009003">
    <property type="entry name" value="Peptidase_S1_PA"/>
</dbReference>
<dbReference type="SUPFAM" id="SSF50494">
    <property type="entry name" value="Trypsin-like serine proteases"/>
    <property type="match status" value="1"/>
</dbReference>
<dbReference type="PANTHER" id="PTHR24252:SF21">
    <property type="entry name" value="TRANSMEMBRANE SERINE PROTEASE 12"/>
    <property type="match status" value="1"/>
</dbReference>
<dbReference type="RefSeq" id="XP_015277158.1">
    <property type="nucleotide sequence ID" value="XM_015421672.1"/>
</dbReference>